<dbReference type="Gene3D" id="3.40.190.10">
    <property type="entry name" value="Periplasmic binding protein-like II"/>
    <property type="match status" value="2"/>
</dbReference>
<accession>A0A559J0U6</accession>
<evidence type="ECO:0000256" key="2">
    <source>
        <dbReference type="ARBA" id="ARBA00022729"/>
    </source>
</evidence>
<evidence type="ECO:0000256" key="3">
    <source>
        <dbReference type="ARBA" id="ARBA00023136"/>
    </source>
</evidence>
<organism evidence="6 7">
    <name type="scientific">Paenibacillus agilis</name>
    <dbReference type="NCBI Taxonomy" id="3020863"/>
    <lineage>
        <taxon>Bacteria</taxon>
        <taxon>Bacillati</taxon>
        <taxon>Bacillota</taxon>
        <taxon>Bacilli</taxon>
        <taxon>Bacillales</taxon>
        <taxon>Paenibacillaceae</taxon>
        <taxon>Paenibacillus</taxon>
    </lineage>
</organism>
<reference evidence="6 7" key="1">
    <citation type="submission" date="2019-07" db="EMBL/GenBank/DDBJ databases">
        <authorList>
            <person name="Kim J."/>
        </authorList>
    </citation>
    <scope>NUCLEOTIDE SEQUENCE [LARGE SCALE GENOMIC DNA]</scope>
    <source>
        <strain evidence="6 7">N4</strain>
    </source>
</reference>
<keyword evidence="1" id="KW-1003">Cell membrane</keyword>
<keyword evidence="7" id="KW-1185">Reference proteome</keyword>
<dbReference type="PANTHER" id="PTHR43649">
    <property type="entry name" value="ARABINOSE-BINDING PROTEIN-RELATED"/>
    <property type="match status" value="1"/>
</dbReference>
<keyword evidence="4" id="KW-0564">Palmitate</keyword>
<keyword evidence="3" id="KW-0472">Membrane</keyword>
<evidence type="ECO:0000256" key="4">
    <source>
        <dbReference type="ARBA" id="ARBA00023139"/>
    </source>
</evidence>
<evidence type="ECO:0000313" key="7">
    <source>
        <dbReference type="Proteomes" id="UP000318102"/>
    </source>
</evidence>
<evidence type="ECO:0000256" key="1">
    <source>
        <dbReference type="ARBA" id="ARBA00022475"/>
    </source>
</evidence>
<sequence length="483" mass="55229">MFDLRNTNPLTPQEVNPNHQSASIVIHSLNFTFPKGMDENNNPYLHYIEDKTNIDIRVKMPPVTTYEDTLKVELSNATPPDMLTTYVPKTFYDLVERGELAPLDELIASYGADLQKYIPEEAWATVRVNGHIYAIPTSNDASGEEVIYVRKDWLDNLNLDIPTTIDEIAHVIHAFTRQDPDRNGKADTYGITWMPHLNQTSPLLGAFGVQFDHWINIDGQLAYANILPGMKEAISFLAALNKEKLVKPFISFSSTRTDWLHHTIVDNNVGMFSGSWDHRILIHDLQRKNGVEAEWIAIDAPIGRNGERSTKALPLVKGYQLVPKNSANKAEVIKLLNFIVEEGRETLDMGFEHQVWQRQGEEIVYDSNENKKAGYRGMYAILANVQNREVYEVSFKKNKALVENLRKAERFAVESEFTSYQTPTMKSQHKQLEQLKDVFDEMISGQASMDEFDRYVNEWKALGGDQITKEVNEWYASNRANKK</sequence>
<dbReference type="CDD" id="cd13580">
    <property type="entry name" value="PBP2_AlgQ_like_1"/>
    <property type="match status" value="1"/>
</dbReference>
<dbReference type="Pfam" id="PF01547">
    <property type="entry name" value="SBP_bac_1"/>
    <property type="match status" value="1"/>
</dbReference>
<dbReference type="AlphaFoldDB" id="A0A559J0U6"/>
<keyword evidence="2" id="KW-0732">Signal</keyword>
<gene>
    <name evidence="6" type="ORF">FPZ44_10785</name>
</gene>
<dbReference type="OrthoDB" id="9787283at2"/>
<evidence type="ECO:0000313" key="6">
    <source>
        <dbReference type="EMBL" id="TVX93497.1"/>
    </source>
</evidence>
<dbReference type="PANTHER" id="PTHR43649:SF33">
    <property type="entry name" value="POLYGALACTURONAN_RHAMNOGALACTURONAN-BINDING PROTEIN YTCQ"/>
    <property type="match status" value="1"/>
</dbReference>
<comment type="caution">
    <text evidence="6">The sequence shown here is derived from an EMBL/GenBank/DDBJ whole genome shotgun (WGS) entry which is preliminary data.</text>
</comment>
<evidence type="ECO:0000256" key="5">
    <source>
        <dbReference type="ARBA" id="ARBA00023288"/>
    </source>
</evidence>
<dbReference type="EMBL" id="VNJK01000001">
    <property type="protein sequence ID" value="TVX93497.1"/>
    <property type="molecule type" value="Genomic_DNA"/>
</dbReference>
<dbReference type="Proteomes" id="UP000318102">
    <property type="component" value="Unassembled WGS sequence"/>
</dbReference>
<dbReference type="InterPro" id="IPR006059">
    <property type="entry name" value="SBP"/>
</dbReference>
<dbReference type="InterPro" id="IPR050490">
    <property type="entry name" value="Bact_solute-bd_prot1"/>
</dbReference>
<name>A0A559J0U6_9BACL</name>
<keyword evidence="5" id="KW-0449">Lipoprotein</keyword>
<proteinExistence type="predicted"/>
<dbReference type="SUPFAM" id="SSF53850">
    <property type="entry name" value="Periplasmic binding protein-like II"/>
    <property type="match status" value="1"/>
</dbReference>
<dbReference type="RefSeq" id="WP_144990048.1">
    <property type="nucleotide sequence ID" value="NZ_VNJK01000001.1"/>
</dbReference>
<protein>
    <submittedName>
        <fullName evidence="6">Extracellular solute-binding protein</fullName>
    </submittedName>
</protein>